<comment type="caution">
    <text evidence="3">The sequence shown here is derived from an EMBL/GenBank/DDBJ whole genome shotgun (WGS) entry which is preliminary data.</text>
</comment>
<feature type="chain" id="PRO_5020597972" evidence="1">
    <location>
        <begin position="20"/>
        <end position="165"/>
    </location>
</feature>
<name>A0A4R1K300_9BACT</name>
<sequence>MKRIILIVIILLACGISQASVSPEILSATKYASKRTGIPEWLILSIAHVESGFNPYAVNVAGKSYQPKTKEEAYAIIRNAASAGKSFDVGVMQVNSFWFKKFNIPYHYGLDLQNSFVMGAEILREEILRNGNNWLSVGYYHSKNVNLAVKYFQKIKYQSENYNLR</sequence>
<dbReference type="OrthoDB" id="9808681at2"/>
<dbReference type="Pfam" id="PF01464">
    <property type="entry name" value="SLT"/>
    <property type="match status" value="1"/>
</dbReference>
<evidence type="ECO:0000313" key="4">
    <source>
        <dbReference type="Proteomes" id="UP000294614"/>
    </source>
</evidence>
<reference evidence="3 4" key="1">
    <citation type="submission" date="2019-03" db="EMBL/GenBank/DDBJ databases">
        <title>Genomic Encyclopedia of Type Strains, Phase IV (KMG-IV): sequencing the most valuable type-strain genomes for metagenomic binning, comparative biology and taxonomic classification.</title>
        <authorList>
            <person name="Goeker M."/>
        </authorList>
    </citation>
    <scope>NUCLEOTIDE SEQUENCE [LARGE SCALE GENOMIC DNA]</scope>
    <source>
        <strain evidence="3 4">DSM 24984</strain>
    </source>
</reference>
<dbReference type="CDD" id="cd13400">
    <property type="entry name" value="LT_IagB-like"/>
    <property type="match status" value="1"/>
</dbReference>
<accession>A0A4R1K300</accession>
<dbReference type="Gene3D" id="1.10.530.10">
    <property type="match status" value="1"/>
</dbReference>
<dbReference type="Proteomes" id="UP000294614">
    <property type="component" value="Unassembled WGS sequence"/>
</dbReference>
<dbReference type="EMBL" id="SMGG01000007">
    <property type="protein sequence ID" value="TCK58402.1"/>
    <property type="molecule type" value="Genomic_DNA"/>
</dbReference>
<dbReference type="InterPro" id="IPR023346">
    <property type="entry name" value="Lysozyme-like_dom_sf"/>
</dbReference>
<dbReference type="InterPro" id="IPR008258">
    <property type="entry name" value="Transglycosylase_SLT_dom_1"/>
</dbReference>
<feature type="signal peptide" evidence="1">
    <location>
        <begin position="1"/>
        <end position="19"/>
    </location>
</feature>
<feature type="domain" description="Transglycosylase SLT" evidence="2">
    <location>
        <begin position="30"/>
        <end position="141"/>
    </location>
</feature>
<evidence type="ECO:0000259" key="2">
    <source>
        <dbReference type="Pfam" id="PF01464"/>
    </source>
</evidence>
<dbReference type="RefSeq" id="WP_132874571.1">
    <property type="nucleotide sequence ID" value="NZ_SMGG01000007.1"/>
</dbReference>
<protein>
    <submittedName>
        <fullName evidence="3">Transglycosylase-like protein with SLT domain</fullName>
    </submittedName>
</protein>
<dbReference type="AlphaFoldDB" id="A0A4R1K300"/>
<organism evidence="3 4">
    <name type="scientific">Seleniivibrio woodruffii</name>
    <dbReference type="NCBI Taxonomy" id="1078050"/>
    <lineage>
        <taxon>Bacteria</taxon>
        <taxon>Pseudomonadati</taxon>
        <taxon>Deferribacterota</taxon>
        <taxon>Deferribacteres</taxon>
        <taxon>Deferribacterales</taxon>
        <taxon>Geovibrionaceae</taxon>
        <taxon>Seleniivibrio</taxon>
    </lineage>
</organism>
<evidence type="ECO:0000256" key="1">
    <source>
        <dbReference type="SAM" id="SignalP"/>
    </source>
</evidence>
<evidence type="ECO:0000313" key="3">
    <source>
        <dbReference type="EMBL" id="TCK58402.1"/>
    </source>
</evidence>
<proteinExistence type="predicted"/>
<keyword evidence="4" id="KW-1185">Reference proteome</keyword>
<keyword evidence="1" id="KW-0732">Signal</keyword>
<gene>
    <name evidence="3" type="ORF">C8D98_2604</name>
</gene>
<dbReference type="SUPFAM" id="SSF53955">
    <property type="entry name" value="Lysozyme-like"/>
    <property type="match status" value="1"/>
</dbReference>